<organism evidence="1 2">
    <name type="scientific">Smallanthus sonchifolius</name>
    <dbReference type="NCBI Taxonomy" id="185202"/>
    <lineage>
        <taxon>Eukaryota</taxon>
        <taxon>Viridiplantae</taxon>
        <taxon>Streptophyta</taxon>
        <taxon>Embryophyta</taxon>
        <taxon>Tracheophyta</taxon>
        <taxon>Spermatophyta</taxon>
        <taxon>Magnoliopsida</taxon>
        <taxon>eudicotyledons</taxon>
        <taxon>Gunneridae</taxon>
        <taxon>Pentapetalae</taxon>
        <taxon>asterids</taxon>
        <taxon>campanulids</taxon>
        <taxon>Asterales</taxon>
        <taxon>Asteraceae</taxon>
        <taxon>Asteroideae</taxon>
        <taxon>Heliantheae alliance</taxon>
        <taxon>Millerieae</taxon>
        <taxon>Smallanthus</taxon>
    </lineage>
</organism>
<keyword evidence="2" id="KW-1185">Reference proteome</keyword>
<reference evidence="2" key="1">
    <citation type="journal article" date="2022" name="Mol. Ecol. Resour.">
        <title>The genomes of chicory, endive, great burdock and yacon provide insights into Asteraceae palaeo-polyploidization history and plant inulin production.</title>
        <authorList>
            <person name="Fan W."/>
            <person name="Wang S."/>
            <person name="Wang H."/>
            <person name="Wang A."/>
            <person name="Jiang F."/>
            <person name="Liu H."/>
            <person name="Zhao H."/>
            <person name="Xu D."/>
            <person name="Zhang Y."/>
        </authorList>
    </citation>
    <scope>NUCLEOTIDE SEQUENCE [LARGE SCALE GENOMIC DNA]</scope>
    <source>
        <strain evidence="2">cv. Yunnan</strain>
    </source>
</reference>
<name>A0ACB9D8F0_9ASTR</name>
<evidence type="ECO:0000313" key="1">
    <source>
        <dbReference type="EMBL" id="KAI3742746.1"/>
    </source>
</evidence>
<evidence type="ECO:0000313" key="2">
    <source>
        <dbReference type="Proteomes" id="UP001056120"/>
    </source>
</evidence>
<accession>A0ACB9D8F0</accession>
<reference evidence="1 2" key="2">
    <citation type="journal article" date="2022" name="Mol. Ecol. Resour.">
        <title>The genomes of chicory, endive, great burdock and yacon provide insights into Asteraceae paleo-polyploidization history and plant inulin production.</title>
        <authorList>
            <person name="Fan W."/>
            <person name="Wang S."/>
            <person name="Wang H."/>
            <person name="Wang A."/>
            <person name="Jiang F."/>
            <person name="Liu H."/>
            <person name="Zhao H."/>
            <person name="Xu D."/>
            <person name="Zhang Y."/>
        </authorList>
    </citation>
    <scope>NUCLEOTIDE SEQUENCE [LARGE SCALE GENOMIC DNA]</scope>
    <source>
        <strain evidence="2">cv. Yunnan</strain>
        <tissue evidence="1">Leaves</tissue>
    </source>
</reference>
<comment type="caution">
    <text evidence="1">The sequence shown here is derived from an EMBL/GenBank/DDBJ whole genome shotgun (WGS) entry which is preliminary data.</text>
</comment>
<dbReference type="EMBL" id="CM042037">
    <property type="protein sequence ID" value="KAI3742746.1"/>
    <property type="molecule type" value="Genomic_DNA"/>
</dbReference>
<proteinExistence type="predicted"/>
<sequence length="79" mass="9018">MLHERTRGRRHDVEAPKIKFLKKYIHHAKHRIQPDLTDELGSVAATRTCSNPNIEQLNNIVDRSKPFIGSHGSLATSYD</sequence>
<gene>
    <name evidence="1" type="ORF">L1987_60440</name>
</gene>
<dbReference type="Proteomes" id="UP001056120">
    <property type="component" value="Linkage Group LG20"/>
</dbReference>
<protein>
    <submittedName>
        <fullName evidence="1">Uncharacterized protein</fullName>
    </submittedName>
</protein>